<dbReference type="AlphaFoldDB" id="A0AAE3UF78"/>
<protein>
    <submittedName>
        <fullName evidence="2">Uncharacterized protein</fullName>
    </submittedName>
</protein>
<dbReference type="RefSeq" id="WP_314514179.1">
    <property type="nucleotide sequence ID" value="NZ_JASJOU010000008.1"/>
</dbReference>
<comment type="caution">
    <text evidence="2">The sequence shown here is derived from an EMBL/GenBank/DDBJ whole genome shotgun (WGS) entry which is preliminary data.</text>
</comment>
<proteinExistence type="predicted"/>
<keyword evidence="3" id="KW-1185">Reference proteome</keyword>
<evidence type="ECO:0000313" key="3">
    <source>
        <dbReference type="Proteomes" id="UP001232063"/>
    </source>
</evidence>
<dbReference type="EMBL" id="JASJOU010000008">
    <property type="protein sequence ID" value="MDJ1503563.1"/>
    <property type="molecule type" value="Genomic_DNA"/>
</dbReference>
<reference evidence="2" key="1">
    <citation type="submission" date="2023-05" db="EMBL/GenBank/DDBJ databases">
        <authorList>
            <person name="Zhang X."/>
        </authorList>
    </citation>
    <scope>NUCLEOTIDE SEQUENCE</scope>
    <source>
        <strain evidence="2">BD1B2-1</strain>
    </source>
</reference>
<keyword evidence="1" id="KW-0732">Signal</keyword>
<feature type="signal peptide" evidence="1">
    <location>
        <begin position="1"/>
        <end position="22"/>
    </location>
</feature>
<sequence>MKTCKTIYLVIGLLLSTITLQAQSNQLTTEETKRAQLLYAFCKYVKQTPLQQITNQELQNYIQVPDSAWVPTTSKGRLLQATLEMFQKHLQHVNLEEFDVVPWPKFSNPDNLPKMVWESEPVQDVFGKPMKTVDRENELEAGRQQLQNTLIAFKKDQVYTPIQYFLFDEKTGKITSWILINQGDLHYFLRF</sequence>
<evidence type="ECO:0000313" key="2">
    <source>
        <dbReference type="EMBL" id="MDJ1503563.1"/>
    </source>
</evidence>
<name>A0AAE3UF78_9BACT</name>
<accession>A0AAE3UF78</accession>
<gene>
    <name evidence="2" type="ORF">QNI22_23045</name>
</gene>
<feature type="chain" id="PRO_5041950610" evidence="1">
    <location>
        <begin position="23"/>
        <end position="191"/>
    </location>
</feature>
<dbReference type="Proteomes" id="UP001232063">
    <property type="component" value="Unassembled WGS sequence"/>
</dbReference>
<evidence type="ECO:0000256" key="1">
    <source>
        <dbReference type="SAM" id="SignalP"/>
    </source>
</evidence>
<organism evidence="2 3">
    <name type="scientific">Xanthocytophaga agilis</name>
    <dbReference type="NCBI Taxonomy" id="3048010"/>
    <lineage>
        <taxon>Bacteria</taxon>
        <taxon>Pseudomonadati</taxon>
        <taxon>Bacteroidota</taxon>
        <taxon>Cytophagia</taxon>
        <taxon>Cytophagales</taxon>
        <taxon>Rhodocytophagaceae</taxon>
        <taxon>Xanthocytophaga</taxon>
    </lineage>
</organism>